<organism evidence="1 2">
    <name type="scientific">Favolaschia claudopus</name>
    <dbReference type="NCBI Taxonomy" id="2862362"/>
    <lineage>
        <taxon>Eukaryota</taxon>
        <taxon>Fungi</taxon>
        <taxon>Dikarya</taxon>
        <taxon>Basidiomycota</taxon>
        <taxon>Agaricomycotina</taxon>
        <taxon>Agaricomycetes</taxon>
        <taxon>Agaricomycetidae</taxon>
        <taxon>Agaricales</taxon>
        <taxon>Marasmiineae</taxon>
        <taxon>Mycenaceae</taxon>
        <taxon>Favolaschia</taxon>
    </lineage>
</organism>
<dbReference type="PANTHER" id="PTHR38926:SF72">
    <property type="entry name" value="IM:7136021-RELATED"/>
    <property type="match status" value="1"/>
</dbReference>
<dbReference type="Proteomes" id="UP001362999">
    <property type="component" value="Unassembled WGS sequence"/>
</dbReference>
<reference evidence="1 2" key="1">
    <citation type="journal article" date="2024" name="J Genomics">
        <title>Draft genome sequencing and assembly of Favolaschia claudopus CIRM-BRFM 2984 isolated from oak limbs.</title>
        <authorList>
            <person name="Navarro D."/>
            <person name="Drula E."/>
            <person name="Chaduli D."/>
            <person name="Cazenave R."/>
            <person name="Ahrendt S."/>
            <person name="Wang J."/>
            <person name="Lipzen A."/>
            <person name="Daum C."/>
            <person name="Barry K."/>
            <person name="Grigoriev I.V."/>
            <person name="Favel A."/>
            <person name="Rosso M.N."/>
            <person name="Martin F."/>
        </authorList>
    </citation>
    <scope>NUCLEOTIDE SEQUENCE [LARGE SCALE GENOMIC DNA]</scope>
    <source>
        <strain evidence="1 2">CIRM-BRFM 2984</strain>
    </source>
</reference>
<dbReference type="InterPro" id="IPR032675">
    <property type="entry name" value="LRR_dom_sf"/>
</dbReference>
<gene>
    <name evidence="1" type="ORF">R3P38DRAFT_1847451</name>
</gene>
<keyword evidence="2" id="KW-1185">Reference proteome</keyword>
<sequence length="437" mass="48876">MSPSSVVRQLREHIDELSSSIVAQEAVLHNLRTQRGEARRKLNRFLDPMARLPFEIQSHILLSVDLDSEPPRPDSHAPPMVLTNVCWLWRDIALATPKLWDALLLDLPRGPQYAEFCKLWLSRACSQSLSLKLSGSLKLQGDIQELVTTYRNQIENLSFTALSPYSLEVPCMVFYLDPRFPLSSLKTLSFEADEDADFSTMSRWLGVLRAAPALASLTMRNMSFLVGYGELPPRTLTLPSLEVLHVGQPYRFAVYRKDGSTAVVLQYLTLPALKTLNVSDVDISKQEFVSFLSRSSPSLESFHLTIPHDWSVNAMSQLLRPVPSLSFLELSSDSGLTAFLPSIEALSTSDVLPNLRQLTFNTNGYVSIAHYGKVLSMLTFRCTSCPTRLDSFVLNLPSEESEDHAHDLPAAEVRAALRRLVDDGLNIHIGPRSENLL</sequence>
<dbReference type="PANTHER" id="PTHR38926">
    <property type="entry name" value="F-BOX DOMAIN CONTAINING PROTEIN, EXPRESSED"/>
    <property type="match status" value="1"/>
</dbReference>
<accession>A0AAW0A344</accession>
<dbReference type="AlphaFoldDB" id="A0AAW0A344"/>
<proteinExistence type="predicted"/>
<evidence type="ECO:0000313" key="1">
    <source>
        <dbReference type="EMBL" id="KAK7000483.1"/>
    </source>
</evidence>
<evidence type="ECO:0000313" key="2">
    <source>
        <dbReference type="Proteomes" id="UP001362999"/>
    </source>
</evidence>
<dbReference type="EMBL" id="JAWWNJ010000089">
    <property type="protein sequence ID" value="KAK7000483.1"/>
    <property type="molecule type" value="Genomic_DNA"/>
</dbReference>
<name>A0AAW0A344_9AGAR</name>
<protein>
    <submittedName>
        <fullName evidence="1">F-box domain-containing protein</fullName>
    </submittedName>
</protein>
<dbReference type="Gene3D" id="3.80.10.10">
    <property type="entry name" value="Ribonuclease Inhibitor"/>
    <property type="match status" value="1"/>
</dbReference>
<dbReference type="SUPFAM" id="SSF52047">
    <property type="entry name" value="RNI-like"/>
    <property type="match status" value="1"/>
</dbReference>
<comment type="caution">
    <text evidence="1">The sequence shown here is derived from an EMBL/GenBank/DDBJ whole genome shotgun (WGS) entry which is preliminary data.</text>
</comment>